<dbReference type="AlphaFoldDB" id="A0A1E3HK76"/>
<dbReference type="EMBL" id="AWGJ01000008">
    <property type="protein sequence ID" value="ODN76743.1"/>
    <property type="molecule type" value="Genomic_DNA"/>
</dbReference>
<organism evidence="1 2">
    <name type="scientific">Cryptococcus amylolentus CBS 6039</name>
    <dbReference type="NCBI Taxonomy" id="1295533"/>
    <lineage>
        <taxon>Eukaryota</taxon>
        <taxon>Fungi</taxon>
        <taxon>Dikarya</taxon>
        <taxon>Basidiomycota</taxon>
        <taxon>Agaricomycotina</taxon>
        <taxon>Tremellomycetes</taxon>
        <taxon>Tremellales</taxon>
        <taxon>Cryptococcaceae</taxon>
        <taxon>Cryptococcus</taxon>
    </lineage>
</organism>
<dbReference type="RefSeq" id="XP_018992117.1">
    <property type="nucleotide sequence ID" value="XM_019139626.1"/>
</dbReference>
<gene>
    <name evidence="1" type="ORF">L202_05358</name>
</gene>
<reference evidence="1 2" key="1">
    <citation type="submission" date="2016-06" db="EMBL/GenBank/DDBJ databases">
        <title>Evolution of pathogenesis and genome organization in the Tremellales.</title>
        <authorList>
            <person name="Cuomo C."/>
            <person name="Litvintseva A."/>
            <person name="Heitman J."/>
            <person name="Chen Y."/>
            <person name="Sun S."/>
            <person name="Springer D."/>
            <person name="Dromer F."/>
            <person name="Young S."/>
            <person name="Zeng Q."/>
            <person name="Chapman S."/>
            <person name="Gujja S."/>
            <person name="Saif S."/>
            <person name="Birren B."/>
        </authorList>
    </citation>
    <scope>NUCLEOTIDE SEQUENCE [LARGE SCALE GENOMIC DNA]</scope>
    <source>
        <strain evidence="1 2">CBS 6039</strain>
    </source>
</reference>
<accession>A0A1E3HK76</accession>
<dbReference type="GeneID" id="30156667"/>
<dbReference type="Proteomes" id="UP000094065">
    <property type="component" value="Unassembled WGS sequence"/>
</dbReference>
<comment type="caution">
    <text evidence="1">The sequence shown here is derived from an EMBL/GenBank/DDBJ whole genome shotgun (WGS) entry which is preliminary data.</text>
</comment>
<name>A0A1E3HK76_9TREE</name>
<proteinExistence type="predicted"/>
<dbReference type="OrthoDB" id="2575398at2759"/>
<evidence type="ECO:0000313" key="2">
    <source>
        <dbReference type="Proteomes" id="UP000094065"/>
    </source>
</evidence>
<keyword evidence="2" id="KW-1185">Reference proteome</keyword>
<evidence type="ECO:0000313" key="1">
    <source>
        <dbReference type="EMBL" id="ODN76743.1"/>
    </source>
</evidence>
<sequence length="264" mass="29121">MAPFPIDLGGVGDAVGGAADTAVNGATGAVETATDKGAGAVATATDKAAGAVSTATSAAGDVVDGANKTAALLKWLDKIQDYIDKIEGYWDEYKNLIIFIFALIQDLEKQHGDLKKGWSDPTYMARACGRHELPEEPMARARWHWWGHEDGYVHRVVVGITDCLGTTIDKEKRLMKEMSSAAGRDEHFRKLMERASAAKGRMAVEGEEIKARINREWAERKEMGHLLDRKLTRAEMRLLAKAEKRLANKMDKEGWARKAERKGR</sequence>
<protein>
    <submittedName>
        <fullName evidence="1">Uncharacterized protein</fullName>
    </submittedName>
</protein>